<dbReference type="SUPFAM" id="SSF101386">
    <property type="entry name" value="all-alpha NTP pyrophosphatases"/>
    <property type="match status" value="1"/>
</dbReference>
<evidence type="ECO:0000313" key="3">
    <source>
        <dbReference type="EMBL" id="MXY32829.1"/>
    </source>
</evidence>
<protein>
    <submittedName>
        <fullName evidence="3">Pyrophosphatase</fullName>
    </submittedName>
</protein>
<sequence>MTDALTFSSYQSSAQRTDQRRGVDDSMGFPLLGLFGETGSLLSEVKKKQRDPVAYLGYEESVLEELGDVLWYLAAVADRAHLALADLAINLDRDLADWQPEGSVDLTFADVEHATQPIADAPSPQFESALLRLSAEIGLLMTDHSAGRLQRNRSALKGRLTGVLRALRTAAHEAGVPLGRAAKFNLAKIDDRWPRARVAPPLFDDEFPAVEQLPRRLVIGIAEVEQDGRTVSILTRDRTPVGDPLTDNRAEDDDYRFHDVFHLSYAAHLGWSPTLRRLLNVKRKSDPLVDEVQDGARAILIEEGIATWIFNHAQRLALFEGIETLDYGLLKSVRRFVSGYEAESCPLWLWEEAILKGYEIFRRVRVHRGGSVGIDLNERKIWFDAP</sequence>
<reference evidence="3" key="1">
    <citation type="submission" date="2019-09" db="EMBL/GenBank/DDBJ databases">
        <title>Characterisation of the sponge microbiome using genome-centric metagenomics.</title>
        <authorList>
            <person name="Engelberts J.P."/>
            <person name="Robbins S.J."/>
            <person name="De Goeij J.M."/>
            <person name="Aranda M."/>
            <person name="Bell S.C."/>
            <person name="Webster N.S."/>
        </authorList>
    </citation>
    <scope>NUCLEOTIDE SEQUENCE</scope>
    <source>
        <strain evidence="3">SB0664_bin_43</strain>
    </source>
</reference>
<feature type="domain" description="MazG C-terminal" evidence="2">
    <location>
        <begin position="200"/>
        <end position="384"/>
    </location>
</feature>
<gene>
    <name evidence="3" type="ORF">F4Y60_01810</name>
</gene>
<feature type="region of interest" description="Disordered" evidence="1">
    <location>
        <begin position="1"/>
        <end position="22"/>
    </location>
</feature>
<feature type="compositionally biased region" description="Polar residues" evidence="1">
    <location>
        <begin position="1"/>
        <end position="16"/>
    </location>
</feature>
<dbReference type="Gene3D" id="1.10.287.1080">
    <property type="entry name" value="MazG-like"/>
    <property type="match status" value="1"/>
</dbReference>
<accession>A0A6B0XYY9</accession>
<dbReference type="CDD" id="cd11541">
    <property type="entry name" value="NTP-PPase_u4"/>
    <property type="match status" value="1"/>
</dbReference>
<dbReference type="InterPro" id="IPR041407">
    <property type="entry name" value="MazG_C"/>
</dbReference>
<evidence type="ECO:0000256" key="1">
    <source>
        <dbReference type="SAM" id="MobiDB-lite"/>
    </source>
</evidence>
<dbReference type="InterPro" id="IPR011379">
    <property type="entry name" value="MazG-related_GP37"/>
</dbReference>
<name>A0A6B0XYY9_9RHOB</name>
<comment type="caution">
    <text evidence="3">The sequence shown here is derived from an EMBL/GenBank/DDBJ whole genome shotgun (WGS) entry which is preliminary data.</text>
</comment>
<evidence type="ECO:0000259" key="2">
    <source>
        <dbReference type="Pfam" id="PF18722"/>
    </source>
</evidence>
<organism evidence="3">
    <name type="scientific">Boseongicola sp. SB0664_bin_43</name>
    <dbReference type="NCBI Taxonomy" id="2604844"/>
    <lineage>
        <taxon>Bacteria</taxon>
        <taxon>Pseudomonadati</taxon>
        <taxon>Pseudomonadota</taxon>
        <taxon>Alphaproteobacteria</taxon>
        <taxon>Rhodobacterales</taxon>
        <taxon>Paracoccaceae</taxon>
        <taxon>Boseongicola</taxon>
    </lineage>
</organism>
<dbReference type="AlphaFoldDB" id="A0A6B0XYY9"/>
<dbReference type="EMBL" id="VXRY01000072">
    <property type="protein sequence ID" value="MXY32829.1"/>
    <property type="molecule type" value="Genomic_DNA"/>
</dbReference>
<proteinExistence type="predicted"/>
<dbReference type="Pfam" id="PF18722">
    <property type="entry name" value="MazG_C"/>
    <property type="match status" value="1"/>
</dbReference>